<protein>
    <submittedName>
        <fullName evidence="1">Uncharacterized protein</fullName>
    </submittedName>
</protein>
<dbReference type="PANTHER" id="PTHR31094">
    <property type="entry name" value="RIKEN CDNA 2310061I04 GENE"/>
    <property type="match status" value="1"/>
</dbReference>
<accession>A0A7S2UHH9</accession>
<dbReference type="PANTHER" id="PTHR31094:SF2">
    <property type="entry name" value="RIKEN CDNA 2310061I04 GENE"/>
    <property type="match status" value="1"/>
</dbReference>
<dbReference type="AlphaFoldDB" id="A0A7S2UHH9"/>
<evidence type="ECO:0000313" key="1">
    <source>
        <dbReference type="EMBL" id="CAD9819829.1"/>
    </source>
</evidence>
<dbReference type="EMBL" id="HBHQ01017435">
    <property type="protein sequence ID" value="CAD9819829.1"/>
    <property type="molecule type" value="Transcribed_RNA"/>
</dbReference>
<organism evidence="1">
    <name type="scientific">Attheya septentrionalis</name>
    <dbReference type="NCBI Taxonomy" id="420275"/>
    <lineage>
        <taxon>Eukaryota</taxon>
        <taxon>Sar</taxon>
        <taxon>Stramenopiles</taxon>
        <taxon>Ochrophyta</taxon>
        <taxon>Bacillariophyta</taxon>
        <taxon>Coscinodiscophyceae</taxon>
        <taxon>Chaetocerotophycidae</taxon>
        <taxon>Chaetocerotales</taxon>
        <taxon>Attheyaceae</taxon>
        <taxon>Attheya</taxon>
    </lineage>
</organism>
<name>A0A7S2UHH9_9STRA</name>
<proteinExistence type="predicted"/>
<dbReference type="InterPro" id="IPR018790">
    <property type="entry name" value="DUF2358"/>
</dbReference>
<dbReference type="Pfam" id="PF10184">
    <property type="entry name" value="DUF2358"/>
    <property type="match status" value="1"/>
</dbReference>
<reference evidence="1" key="1">
    <citation type="submission" date="2021-01" db="EMBL/GenBank/DDBJ databases">
        <authorList>
            <person name="Corre E."/>
            <person name="Pelletier E."/>
            <person name="Niang G."/>
            <person name="Scheremetjew M."/>
            <person name="Finn R."/>
            <person name="Kale V."/>
            <person name="Holt S."/>
            <person name="Cochrane G."/>
            <person name="Meng A."/>
            <person name="Brown T."/>
            <person name="Cohen L."/>
        </authorList>
    </citation>
    <scope>NUCLEOTIDE SEQUENCE</scope>
    <source>
        <strain evidence="1">CCMP2084</strain>
    </source>
</reference>
<gene>
    <name evidence="1" type="ORF">ASEP1449_LOCUS11662</name>
</gene>
<sequence>METTRRMKRNIRPRSYSVVGTLCFVVAGVAFRNNAAVSAFSLGSSVVIPQIRHGVKLSMALTQSAEQLSNIIDLTVSSSPIFSEIELDHHVAASSSELPPTVSPPGGIGDERREFEMKLGKAVDTLRKDYPAMLTKNPDYTIYHGDLEVVDPSGVKLHGLKNYKNAFMLIHAVINFFYCPERSLITFRLVYDQARNNIRVSWNAELVPKLIFGGVKTTLHVDGISVYVMEKTSGLITQHRVERLLINDAHVRPKSGIFYALTRAVTDMEGPPVLGVDGAPFHFEFRQNLLPIPSGKSLFDASDSIKGVQPLYAMSSTSDGGSDGSMAFDEEALEKKNISRKKRGLKALTPDEYMEFEAQTRQLELQQEQKANDIAIAAAAATALEGEKKKSNFLGKMMGSVFKDTCESNYDCARPQVCCDFKVKKVCCSSGMMVSNRLPRGAMAPVRVVAKAGYPPLDGRNGNIPY</sequence>